<proteinExistence type="predicted"/>
<sequence>MRTPAQEPKMVIFFFLVKYQELKVSFQEKFLIQKTASILDFIRLSRNIGFHIIRSKKKKNCLLRMPVIKYTVMTSSLYRLDYSLFQLKSDCCVAILHYFIYICATSTSKIYPRGVNMTTFHVEVCHYGKRHYLCSSELRGQSIISHFFNVGINNLGFIGSSNF</sequence>
<name>A0A8D8WEK7_9HEMI</name>
<dbReference type="EMBL" id="HBUF01180102">
    <property type="protein sequence ID" value="CAG6655084.1"/>
    <property type="molecule type" value="Transcribed_RNA"/>
</dbReference>
<accession>A0A8D8WEK7</accession>
<organism evidence="1">
    <name type="scientific">Cacopsylla melanoneura</name>
    <dbReference type="NCBI Taxonomy" id="428564"/>
    <lineage>
        <taxon>Eukaryota</taxon>
        <taxon>Metazoa</taxon>
        <taxon>Ecdysozoa</taxon>
        <taxon>Arthropoda</taxon>
        <taxon>Hexapoda</taxon>
        <taxon>Insecta</taxon>
        <taxon>Pterygota</taxon>
        <taxon>Neoptera</taxon>
        <taxon>Paraneoptera</taxon>
        <taxon>Hemiptera</taxon>
        <taxon>Sternorrhyncha</taxon>
        <taxon>Psylloidea</taxon>
        <taxon>Psyllidae</taxon>
        <taxon>Psyllinae</taxon>
        <taxon>Cacopsylla</taxon>
    </lineage>
</organism>
<reference evidence="1" key="1">
    <citation type="submission" date="2021-05" db="EMBL/GenBank/DDBJ databases">
        <authorList>
            <person name="Alioto T."/>
            <person name="Alioto T."/>
            <person name="Gomez Garrido J."/>
        </authorList>
    </citation>
    <scope>NUCLEOTIDE SEQUENCE</scope>
</reference>
<protein>
    <submittedName>
        <fullName evidence="1">Uncharacterized protein</fullName>
    </submittedName>
</protein>
<evidence type="ECO:0000313" key="1">
    <source>
        <dbReference type="EMBL" id="CAG6655084.1"/>
    </source>
</evidence>
<dbReference type="AlphaFoldDB" id="A0A8D8WEK7"/>
<dbReference type="EMBL" id="HBUF01180103">
    <property type="protein sequence ID" value="CAG6655085.1"/>
    <property type="molecule type" value="Transcribed_RNA"/>
</dbReference>